<evidence type="ECO:0000256" key="15">
    <source>
        <dbReference type="ARBA" id="ARBA00040883"/>
    </source>
</evidence>
<comment type="caution">
    <text evidence="17">The sequence shown here is derived from an EMBL/GenBank/DDBJ whole genome shotgun (WGS) entry which is preliminary data.</text>
</comment>
<comment type="pathway">
    <text evidence="4 16">Cofactor biosynthesis; coenzyme A biosynthesis; CoA from (R)-pantothenate: step 1/5.</text>
</comment>
<comment type="subunit">
    <text evidence="5 16">Homodimer.</text>
</comment>
<keyword evidence="11 16" id="KW-0067">ATP-binding</keyword>
<dbReference type="NCBIfam" id="NF009853">
    <property type="entry name" value="PRK13320.1-5"/>
    <property type="match status" value="1"/>
</dbReference>
<evidence type="ECO:0000256" key="7">
    <source>
        <dbReference type="ARBA" id="ARBA00022490"/>
    </source>
</evidence>
<dbReference type="Gene3D" id="3.30.420.40">
    <property type="match status" value="2"/>
</dbReference>
<reference evidence="17 18" key="1">
    <citation type="submission" date="2019-08" db="EMBL/GenBank/DDBJ databases">
        <title>Ulvibacter marinistellae sp. nov., isolated from a starfish, Patiria pectinifera.</title>
        <authorList>
            <person name="Kawano K."/>
            <person name="Ushijima N."/>
            <person name="Kihara M."/>
            <person name="Itoh H."/>
        </authorList>
    </citation>
    <scope>NUCLEOTIDE SEQUENCE [LARGE SCALE GENOMIC DNA]</scope>
    <source>
        <strain evidence="17 18">KK4</strain>
    </source>
</reference>
<evidence type="ECO:0000256" key="12">
    <source>
        <dbReference type="ARBA" id="ARBA00022958"/>
    </source>
</evidence>
<dbReference type="GO" id="GO:0005524">
    <property type="term" value="F:ATP binding"/>
    <property type="evidence" value="ECO:0007669"/>
    <property type="project" value="UniProtKB-UniRule"/>
</dbReference>
<evidence type="ECO:0000256" key="1">
    <source>
        <dbReference type="ARBA" id="ARBA00001206"/>
    </source>
</evidence>
<dbReference type="Proteomes" id="UP000326994">
    <property type="component" value="Unassembled WGS sequence"/>
</dbReference>
<dbReference type="EC" id="2.7.1.33" evidence="6 16"/>
<evidence type="ECO:0000256" key="11">
    <source>
        <dbReference type="ARBA" id="ARBA00022840"/>
    </source>
</evidence>
<keyword evidence="10 16" id="KW-0418">Kinase</keyword>
<proteinExistence type="inferred from homology"/>
<evidence type="ECO:0000256" key="9">
    <source>
        <dbReference type="ARBA" id="ARBA00022741"/>
    </source>
</evidence>
<organism evidence="17 18">
    <name type="scientific">Patiriisocius marinistellae</name>
    <dbReference type="NCBI Taxonomy" id="2494560"/>
    <lineage>
        <taxon>Bacteria</taxon>
        <taxon>Pseudomonadati</taxon>
        <taxon>Bacteroidota</taxon>
        <taxon>Flavobacteriia</taxon>
        <taxon>Flavobacteriales</taxon>
        <taxon>Flavobacteriaceae</taxon>
        <taxon>Patiriisocius</taxon>
    </lineage>
</organism>
<keyword evidence="16" id="KW-0479">Metal-binding</keyword>
<keyword evidence="18" id="KW-1185">Reference proteome</keyword>
<gene>
    <name evidence="16 17" type="primary">coaX</name>
    <name evidence="17" type="ORF">ULMS_08590</name>
</gene>
<evidence type="ECO:0000256" key="16">
    <source>
        <dbReference type="HAMAP-Rule" id="MF_01274"/>
    </source>
</evidence>
<evidence type="ECO:0000256" key="5">
    <source>
        <dbReference type="ARBA" id="ARBA00011738"/>
    </source>
</evidence>
<dbReference type="PANTHER" id="PTHR34265:SF1">
    <property type="entry name" value="TYPE III PANTOTHENATE KINASE"/>
    <property type="match status" value="1"/>
</dbReference>
<keyword evidence="7 16" id="KW-0963">Cytoplasm</keyword>
<feature type="binding site" evidence="16">
    <location>
        <position position="87"/>
    </location>
    <ligand>
        <name>substrate</name>
    </ligand>
</feature>
<feature type="binding site" evidence="16">
    <location>
        <position position="117"/>
    </location>
    <ligand>
        <name>K(+)</name>
        <dbReference type="ChEBI" id="CHEBI:29103"/>
    </ligand>
</feature>
<dbReference type="GO" id="GO:0046872">
    <property type="term" value="F:metal ion binding"/>
    <property type="evidence" value="ECO:0007669"/>
    <property type="project" value="UniProtKB-KW"/>
</dbReference>
<dbReference type="OrthoDB" id="9804707at2"/>
<dbReference type="CDD" id="cd24015">
    <property type="entry name" value="ASKHA_NBD_PanK-III"/>
    <property type="match status" value="1"/>
</dbReference>
<dbReference type="GO" id="GO:0005737">
    <property type="term" value="C:cytoplasm"/>
    <property type="evidence" value="ECO:0007669"/>
    <property type="project" value="UniProtKB-SubCell"/>
</dbReference>
<evidence type="ECO:0000256" key="10">
    <source>
        <dbReference type="ARBA" id="ARBA00022777"/>
    </source>
</evidence>
<comment type="function">
    <text evidence="16">Catalyzes the phosphorylation of pantothenate (Pan), the first step in CoA biosynthesis.</text>
</comment>
<dbReference type="PANTHER" id="PTHR34265">
    <property type="entry name" value="TYPE III PANTOTHENATE KINASE"/>
    <property type="match status" value="1"/>
</dbReference>
<feature type="active site" description="Proton acceptor" evidence="16">
    <location>
        <position position="96"/>
    </location>
</feature>
<accession>A0A5J4G021</accession>
<dbReference type="Pfam" id="PF03309">
    <property type="entry name" value="Pan_kinase"/>
    <property type="match status" value="1"/>
</dbReference>
<feature type="binding site" evidence="16">
    <location>
        <begin position="6"/>
        <end position="13"/>
    </location>
    <ligand>
        <name>ATP</name>
        <dbReference type="ChEBI" id="CHEBI:30616"/>
    </ligand>
</feature>
<dbReference type="EMBL" id="BKCF01000001">
    <property type="protein sequence ID" value="GEQ85351.1"/>
    <property type="molecule type" value="Genomic_DNA"/>
</dbReference>
<comment type="similarity">
    <text evidence="14 16">Belongs to the type III pantothenate kinase family.</text>
</comment>
<dbReference type="InterPro" id="IPR043129">
    <property type="entry name" value="ATPase_NBD"/>
</dbReference>
<comment type="cofactor">
    <cofactor evidence="16">
        <name>NH4(+)</name>
        <dbReference type="ChEBI" id="CHEBI:28938"/>
    </cofactor>
    <cofactor evidence="16">
        <name>K(+)</name>
        <dbReference type="ChEBI" id="CHEBI:29103"/>
    </cofactor>
    <text evidence="16">A monovalent cation. Ammonium or potassium.</text>
</comment>
<dbReference type="NCBIfam" id="TIGR00671">
    <property type="entry name" value="baf"/>
    <property type="match status" value="1"/>
</dbReference>
<feature type="binding site" evidence="16">
    <location>
        <begin position="94"/>
        <end position="97"/>
    </location>
    <ligand>
        <name>substrate</name>
    </ligand>
</feature>
<dbReference type="GO" id="GO:0015937">
    <property type="term" value="P:coenzyme A biosynthetic process"/>
    <property type="evidence" value="ECO:0007669"/>
    <property type="project" value="UniProtKB-UniRule"/>
</dbReference>
<dbReference type="InterPro" id="IPR004619">
    <property type="entry name" value="Type_III_PanK"/>
</dbReference>
<keyword evidence="8 16" id="KW-0808">Transferase</keyword>
<evidence type="ECO:0000313" key="18">
    <source>
        <dbReference type="Proteomes" id="UP000326994"/>
    </source>
</evidence>
<keyword evidence="13 16" id="KW-0173">Coenzyme A biosynthesis</keyword>
<evidence type="ECO:0000256" key="2">
    <source>
        <dbReference type="ARBA" id="ARBA00001958"/>
    </source>
</evidence>
<evidence type="ECO:0000256" key="6">
    <source>
        <dbReference type="ARBA" id="ARBA00012102"/>
    </source>
</evidence>
<evidence type="ECO:0000256" key="3">
    <source>
        <dbReference type="ARBA" id="ARBA00004496"/>
    </source>
</evidence>
<dbReference type="UniPathway" id="UPA00241">
    <property type="reaction ID" value="UER00352"/>
</dbReference>
<evidence type="ECO:0000256" key="14">
    <source>
        <dbReference type="ARBA" id="ARBA00038036"/>
    </source>
</evidence>
<protein>
    <recommendedName>
        <fullName evidence="15 16">Type III pantothenate kinase</fullName>
        <ecNumber evidence="6 16">2.7.1.33</ecNumber>
    </recommendedName>
    <alternativeName>
        <fullName evidence="16">PanK-III</fullName>
    </alternativeName>
    <alternativeName>
        <fullName evidence="16">Pantothenic acid kinase</fullName>
    </alternativeName>
</protein>
<evidence type="ECO:0000256" key="13">
    <source>
        <dbReference type="ARBA" id="ARBA00022993"/>
    </source>
</evidence>
<keyword evidence="12 16" id="KW-0630">Potassium</keyword>
<comment type="cofactor">
    <cofactor evidence="2">
        <name>K(+)</name>
        <dbReference type="ChEBI" id="CHEBI:29103"/>
    </cofactor>
</comment>
<dbReference type="HAMAP" id="MF_01274">
    <property type="entry name" value="Pantothen_kinase_3"/>
    <property type="match status" value="1"/>
</dbReference>
<sequence length="242" mass="26665">MYLIIDVGNTLNKIAVFDRGALVHKKVSVKTAFLEAINQVSKAYPMMDNCIISSVGKLSEASFSMLDSLFKVKVLTHESKIPFKNLYETPTTLGVDRIALVAAAAVQFPKKNVLVIDAGSAITYDFLTDKNNYIGGAIAPGIAMRYKALHNFTENLPLLKKIDSYELIGTTTDKAIHSGVLEGVLLEIDGVINAYKKEYPNLTIILTGGDTDFLRDRLKNDIFANSNFLLEGLNHILEHNID</sequence>
<dbReference type="RefSeq" id="WP_151893276.1">
    <property type="nucleotide sequence ID" value="NZ_BKCF01000001.1"/>
</dbReference>
<comment type="catalytic activity">
    <reaction evidence="1 16">
        <text>(R)-pantothenate + ATP = (R)-4'-phosphopantothenate + ADP + H(+)</text>
        <dbReference type="Rhea" id="RHEA:16373"/>
        <dbReference type="ChEBI" id="CHEBI:10986"/>
        <dbReference type="ChEBI" id="CHEBI:15378"/>
        <dbReference type="ChEBI" id="CHEBI:29032"/>
        <dbReference type="ChEBI" id="CHEBI:30616"/>
        <dbReference type="ChEBI" id="CHEBI:456216"/>
        <dbReference type="EC" id="2.7.1.33"/>
    </reaction>
</comment>
<evidence type="ECO:0000256" key="4">
    <source>
        <dbReference type="ARBA" id="ARBA00005225"/>
    </source>
</evidence>
<dbReference type="AlphaFoldDB" id="A0A5J4G021"/>
<comment type="subcellular location">
    <subcellularLocation>
        <location evidence="3 16">Cytoplasm</location>
    </subcellularLocation>
</comment>
<evidence type="ECO:0000256" key="8">
    <source>
        <dbReference type="ARBA" id="ARBA00022679"/>
    </source>
</evidence>
<evidence type="ECO:0000313" key="17">
    <source>
        <dbReference type="EMBL" id="GEQ85351.1"/>
    </source>
</evidence>
<name>A0A5J4G021_9FLAO</name>
<dbReference type="GO" id="GO:0004594">
    <property type="term" value="F:pantothenate kinase activity"/>
    <property type="evidence" value="ECO:0007669"/>
    <property type="project" value="UniProtKB-UniRule"/>
</dbReference>
<feature type="binding site" evidence="16">
    <location>
        <position position="172"/>
    </location>
    <ligand>
        <name>substrate</name>
    </ligand>
</feature>
<feature type="binding site" evidence="16">
    <location>
        <position position="120"/>
    </location>
    <ligand>
        <name>ATP</name>
        <dbReference type="ChEBI" id="CHEBI:30616"/>
    </ligand>
</feature>
<dbReference type="SUPFAM" id="SSF53067">
    <property type="entry name" value="Actin-like ATPase domain"/>
    <property type="match status" value="2"/>
</dbReference>
<keyword evidence="9 16" id="KW-0547">Nucleotide-binding</keyword>